<keyword evidence="3" id="KW-1185">Reference proteome</keyword>
<dbReference type="Proteomes" id="UP001257234">
    <property type="component" value="Unassembled WGS sequence"/>
</dbReference>
<evidence type="ECO:0000313" key="2">
    <source>
        <dbReference type="EMBL" id="MDR5589093.1"/>
    </source>
</evidence>
<accession>A0ABU1ELF5</accession>
<protein>
    <submittedName>
        <fullName evidence="2">Uncharacterized protein</fullName>
    </submittedName>
</protein>
<sequence>MFKKLSILILLLFVSNQVSAQNPNSESEAFFVNVFISANKTIYVETEKTAFENIENKVSKIIRNKPFKLDQKIVYRIFADENLDMGFIIDVNQEMLSAYNENVIRERYLLNTYKLNIDGQNWFESIDMKKLKSPESTN</sequence>
<proteinExistence type="predicted"/>
<feature type="chain" id="PRO_5045881784" evidence="1">
    <location>
        <begin position="21"/>
        <end position="138"/>
    </location>
</feature>
<evidence type="ECO:0000313" key="3">
    <source>
        <dbReference type="Proteomes" id="UP001257234"/>
    </source>
</evidence>
<evidence type="ECO:0000256" key="1">
    <source>
        <dbReference type="SAM" id="SignalP"/>
    </source>
</evidence>
<name>A0ABU1ELF5_9FLAO</name>
<keyword evidence="1" id="KW-0732">Signal</keyword>
<organism evidence="2 3">
    <name type="scientific">Christiangramia sediminicola</name>
    <dbReference type="NCBI Taxonomy" id="3073267"/>
    <lineage>
        <taxon>Bacteria</taxon>
        <taxon>Pseudomonadati</taxon>
        <taxon>Bacteroidota</taxon>
        <taxon>Flavobacteriia</taxon>
        <taxon>Flavobacteriales</taxon>
        <taxon>Flavobacteriaceae</taxon>
        <taxon>Christiangramia</taxon>
    </lineage>
</organism>
<gene>
    <name evidence="2" type="ORF">RE431_00470</name>
</gene>
<comment type="caution">
    <text evidence="2">The sequence shown here is derived from an EMBL/GenBank/DDBJ whole genome shotgun (WGS) entry which is preliminary data.</text>
</comment>
<dbReference type="EMBL" id="JAVJIU010000001">
    <property type="protein sequence ID" value="MDR5589093.1"/>
    <property type="molecule type" value="Genomic_DNA"/>
</dbReference>
<reference evidence="3" key="1">
    <citation type="submission" date="2023-07" db="EMBL/GenBank/DDBJ databases">
        <title>Christiangramia sp. SM2212., a novel bacterium of the family Flavobacteriaceae isolated from the sea sediment.</title>
        <authorList>
            <person name="Wang J."/>
            <person name="Zhang X."/>
        </authorList>
    </citation>
    <scope>NUCLEOTIDE SEQUENCE [LARGE SCALE GENOMIC DNA]</scope>
    <source>
        <strain evidence="3">SM2212</strain>
    </source>
</reference>
<feature type="signal peptide" evidence="1">
    <location>
        <begin position="1"/>
        <end position="20"/>
    </location>
</feature>
<dbReference type="RefSeq" id="WP_309559995.1">
    <property type="nucleotide sequence ID" value="NZ_JAVJIU010000001.1"/>
</dbReference>